<organism evidence="1">
    <name type="scientific">marine metagenome</name>
    <dbReference type="NCBI Taxonomy" id="408172"/>
    <lineage>
        <taxon>unclassified sequences</taxon>
        <taxon>metagenomes</taxon>
        <taxon>ecological metagenomes</taxon>
    </lineage>
</organism>
<gene>
    <name evidence="1" type="ORF">METZ01_LOCUS31430</name>
</gene>
<sequence length="112" mass="12650">MLMQGGVLMKELVSIIDWEEAMASERVLVMVSKSDCVECETSLGGIADLGFKDVRMLVLDNPEAFPLRTELEWLRMEVDVVPFWRLFVDGEVGGTVRGPNLERVRLMLSDCE</sequence>
<accession>A0A381QGZ5</accession>
<name>A0A381QGZ5_9ZZZZ</name>
<dbReference type="EMBL" id="UINC01001359">
    <property type="protein sequence ID" value="SUZ78576.1"/>
    <property type="molecule type" value="Genomic_DNA"/>
</dbReference>
<evidence type="ECO:0000313" key="1">
    <source>
        <dbReference type="EMBL" id="SUZ78576.1"/>
    </source>
</evidence>
<reference evidence="1" key="1">
    <citation type="submission" date="2018-05" db="EMBL/GenBank/DDBJ databases">
        <authorList>
            <person name="Lanie J.A."/>
            <person name="Ng W.-L."/>
            <person name="Kazmierczak K.M."/>
            <person name="Andrzejewski T.M."/>
            <person name="Davidsen T.M."/>
            <person name="Wayne K.J."/>
            <person name="Tettelin H."/>
            <person name="Glass J.I."/>
            <person name="Rusch D."/>
            <person name="Podicherti R."/>
            <person name="Tsui H.-C.T."/>
            <person name="Winkler M.E."/>
        </authorList>
    </citation>
    <scope>NUCLEOTIDE SEQUENCE</scope>
</reference>
<dbReference type="AlphaFoldDB" id="A0A381QGZ5"/>
<protein>
    <recommendedName>
        <fullName evidence="2">Thioredoxin domain-containing protein</fullName>
    </recommendedName>
</protein>
<proteinExistence type="predicted"/>
<evidence type="ECO:0008006" key="2">
    <source>
        <dbReference type="Google" id="ProtNLM"/>
    </source>
</evidence>